<name>A0AAN9GAL8_9CAEN</name>
<keyword evidence="8" id="KW-1185">Reference proteome</keyword>
<dbReference type="GO" id="GO:0034551">
    <property type="term" value="P:mitochondrial respiratory chain complex III assembly"/>
    <property type="evidence" value="ECO:0007669"/>
    <property type="project" value="TreeGrafter"/>
</dbReference>
<reference evidence="7 8" key="1">
    <citation type="submission" date="2024-02" db="EMBL/GenBank/DDBJ databases">
        <title>Chromosome-scale genome assembly of the rough periwinkle Littorina saxatilis.</title>
        <authorList>
            <person name="De Jode A."/>
            <person name="Faria R."/>
            <person name="Formenti G."/>
            <person name="Sims Y."/>
            <person name="Smith T.P."/>
            <person name="Tracey A."/>
            <person name="Wood J.M.D."/>
            <person name="Zagrodzka Z.B."/>
            <person name="Johannesson K."/>
            <person name="Butlin R.K."/>
            <person name="Leder E.H."/>
        </authorList>
    </citation>
    <scope>NUCLEOTIDE SEQUENCE [LARGE SCALE GENOMIC DNA]</scope>
    <source>
        <strain evidence="7">Snail1</strain>
        <tissue evidence="7">Muscle</tissue>
    </source>
</reference>
<keyword evidence="4" id="KW-1135">Mitochondrion nucleoid</keyword>
<keyword evidence="3" id="KW-0496">Mitochondrion</keyword>
<proteinExistence type="predicted"/>
<evidence type="ECO:0000313" key="7">
    <source>
        <dbReference type="EMBL" id="KAK7101102.1"/>
    </source>
</evidence>
<gene>
    <name evidence="7" type="ORF">V1264_023942</name>
</gene>
<sequence length="126" mass="14375">MSAARYRNFFKLCEAWPTDPTKPGRDLAAVVRQRVAEAFKMGENTQIADTVKCDRDYESLHRLASDFHRNKYNESTARRTLGATGLSLEECRAVMASESLEELKQEEATGLFKKLKQTFTAERPKL</sequence>
<dbReference type="InterPro" id="IPR037698">
    <property type="entry name" value="UQCC2"/>
</dbReference>
<evidence type="ECO:0000313" key="8">
    <source>
        <dbReference type="Proteomes" id="UP001374579"/>
    </source>
</evidence>
<dbReference type="EMBL" id="JBAMIC010000011">
    <property type="protein sequence ID" value="KAK7101102.1"/>
    <property type="molecule type" value="Genomic_DNA"/>
</dbReference>
<evidence type="ECO:0000256" key="4">
    <source>
        <dbReference type="ARBA" id="ARBA00023271"/>
    </source>
</evidence>
<dbReference type="Proteomes" id="UP001374579">
    <property type="component" value="Unassembled WGS sequence"/>
</dbReference>
<comment type="caution">
    <text evidence="7">The sequence shown here is derived from an EMBL/GenBank/DDBJ whole genome shotgun (WGS) entry which is preliminary data.</text>
</comment>
<evidence type="ECO:0000256" key="2">
    <source>
        <dbReference type="ARBA" id="ARBA00022946"/>
    </source>
</evidence>
<evidence type="ECO:0000256" key="1">
    <source>
        <dbReference type="ARBA" id="ARBA00004436"/>
    </source>
</evidence>
<evidence type="ECO:0000256" key="6">
    <source>
        <dbReference type="ARBA" id="ARBA00032983"/>
    </source>
</evidence>
<evidence type="ECO:0000256" key="3">
    <source>
        <dbReference type="ARBA" id="ARBA00023128"/>
    </source>
</evidence>
<dbReference type="GO" id="GO:0042645">
    <property type="term" value="C:mitochondrial nucleoid"/>
    <property type="evidence" value="ECO:0007669"/>
    <property type="project" value="UniProtKB-SubCell"/>
</dbReference>
<dbReference type="Pfam" id="PF20180">
    <property type="entry name" value="UQCC2_CBP6"/>
    <property type="match status" value="1"/>
</dbReference>
<organism evidence="7 8">
    <name type="scientific">Littorina saxatilis</name>
    <dbReference type="NCBI Taxonomy" id="31220"/>
    <lineage>
        <taxon>Eukaryota</taxon>
        <taxon>Metazoa</taxon>
        <taxon>Spiralia</taxon>
        <taxon>Lophotrochozoa</taxon>
        <taxon>Mollusca</taxon>
        <taxon>Gastropoda</taxon>
        <taxon>Caenogastropoda</taxon>
        <taxon>Littorinimorpha</taxon>
        <taxon>Littorinoidea</taxon>
        <taxon>Littorinidae</taxon>
        <taxon>Littorina</taxon>
    </lineage>
</organism>
<dbReference type="AlphaFoldDB" id="A0AAN9GAL8"/>
<dbReference type="PANTHER" id="PTHR34260">
    <property type="entry name" value="UBIQUINOL-CYTOCHROME-C REDUCTASE COMPLEX ASSEMBLY FACTOR 2"/>
    <property type="match status" value="1"/>
</dbReference>
<comment type="subcellular location">
    <subcellularLocation>
        <location evidence="1">Mitochondrion matrix</location>
        <location evidence="1">Mitochondrion nucleoid</location>
    </subcellularLocation>
</comment>
<evidence type="ECO:0000256" key="5">
    <source>
        <dbReference type="ARBA" id="ARBA00031206"/>
    </source>
</evidence>
<protein>
    <recommendedName>
        <fullName evidence="6">Mitochondrial nucleoid factor 1</fullName>
    </recommendedName>
    <alternativeName>
        <fullName evidence="5">Mitochondrial protein M19</fullName>
    </alternativeName>
</protein>
<accession>A0AAN9GAL8</accession>
<dbReference type="PANTHER" id="PTHR34260:SF1">
    <property type="entry name" value="UBIQUINOL-CYTOCHROME-C REDUCTASE COMPLEX ASSEMBLY FACTOR 2"/>
    <property type="match status" value="1"/>
</dbReference>
<keyword evidence="2" id="KW-0809">Transit peptide</keyword>